<protein>
    <submittedName>
        <fullName evidence="10">EGF-like domain-containing protein</fullName>
    </submittedName>
</protein>
<dbReference type="FunFam" id="2.10.25.10:FF:000038">
    <property type="entry name" value="Fibrillin 2"/>
    <property type="match status" value="1"/>
</dbReference>
<dbReference type="FunFam" id="2.10.25.10:FF:000012">
    <property type="entry name" value="Delta-like protein"/>
    <property type="match status" value="1"/>
</dbReference>
<keyword evidence="3" id="KW-0677">Repeat</keyword>
<keyword evidence="5" id="KW-0325">Glycoprotein</keyword>
<dbReference type="PROSITE" id="PS01186">
    <property type="entry name" value="EGF_2"/>
    <property type="match status" value="2"/>
</dbReference>
<keyword evidence="7" id="KW-0812">Transmembrane</keyword>
<dbReference type="GO" id="GO:0045597">
    <property type="term" value="P:positive regulation of cell differentiation"/>
    <property type="evidence" value="ECO:0007669"/>
    <property type="project" value="UniProtKB-ARBA"/>
</dbReference>
<dbReference type="PROSITE" id="PS00010">
    <property type="entry name" value="ASX_HYDROXYL"/>
    <property type="match status" value="2"/>
</dbReference>
<evidence type="ECO:0000256" key="3">
    <source>
        <dbReference type="ARBA" id="ARBA00022737"/>
    </source>
</evidence>
<evidence type="ECO:0000256" key="2">
    <source>
        <dbReference type="ARBA" id="ARBA00022729"/>
    </source>
</evidence>
<dbReference type="PANTHER" id="PTHR12916:SF4">
    <property type="entry name" value="UNINFLATABLE, ISOFORM C"/>
    <property type="match status" value="1"/>
</dbReference>
<feature type="disulfide bond" evidence="6">
    <location>
        <begin position="332"/>
        <end position="341"/>
    </location>
</feature>
<dbReference type="InterPro" id="IPR000152">
    <property type="entry name" value="EGF-type_Asp/Asn_hydroxyl_site"/>
</dbReference>
<keyword evidence="2" id="KW-0732">Signal</keyword>
<feature type="domain" description="EGF-like" evidence="8">
    <location>
        <begin position="303"/>
        <end position="342"/>
    </location>
</feature>
<reference evidence="10" key="3">
    <citation type="submission" date="2019-12" db="UniProtKB">
        <authorList>
            <consortium name="WormBaseParasite"/>
        </authorList>
    </citation>
    <scope>IDENTIFICATION</scope>
</reference>
<dbReference type="WBParaSite" id="TMUE_2000010527.1">
    <property type="protein sequence ID" value="TMUE_2000010527.1"/>
    <property type="gene ID" value="WBGene00288625"/>
</dbReference>
<evidence type="ECO:0000256" key="1">
    <source>
        <dbReference type="ARBA" id="ARBA00022536"/>
    </source>
</evidence>
<feature type="domain" description="EGF-like" evidence="8">
    <location>
        <begin position="265"/>
        <end position="301"/>
    </location>
</feature>
<feature type="transmembrane region" description="Helical" evidence="7">
    <location>
        <begin position="393"/>
        <end position="415"/>
    </location>
</feature>
<dbReference type="Pfam" id="PF00008">
    <property type="entry name" value="EGF"/>
    <property type="match status" value="2"/>
</dbReference>
<keyword evidence="7" id="KW-1133">Transmembrane helix</keyword>
<name>A0A5S6QUF6_TRIMR</name>
<dbReference type="STRING" id="70415.A0A5S6QUF6"/>
<feature type="domain" description="EGF-like" evidence="8">
    <location>
        <begin position="343"/>
        <end position="380"/>
    </location>
</feature>
<dbReference type="PANTHER" id="PTHR12916">
    <property type="entry name" value="CYTOCHROME C OXIDASE POLYPEPTIDE VIC-2"/>
    <property type="match status" value="1"/>
</dbReference>
<feature type="disulfide bond" evidence="6">
    <location>
        <begin position="370"/>
        <end position="379"/>
    </location>
</feature>
<organism evidence="9 10">
    <name type="scientific">Trichuris muris</name>
    <name type="common">Mouse whipworm</name>
    <dbReference type="NCBI Taxonomy" id="70415"/>
    <lineage>
        <taxon>Eukaryota</taxon>
        <taxon>Metazoa</taxon>
        <taxon>Ecdysozoa</taxon>
        <taxon>Nematoda</taxon>
        <taxon>Enoplea</taxon>
        <taxon>Dorylaimia</taxon>
        <taxon>Trichinellida</taxon>
        <taxon>Trichuridae</taxon>
        <taxon>Trichuris</taxon>
    </lineage>
</organism>
<evidence type="ECO:0000256" key="5">
    <source>
        <dbReference type="ARBA" id="ARBA00023180"/>
    </source>
</evidence>
<evidence type="ECO:0000313" key="9">
    <source>
        <dbReference type="Proteomes" id="UP000046395"/>
    </source>
</evidence>
<dbReference type="SMART" id="SM00179">
    <property type="entry name" value="EGF_CA"/>
    <property type="match status" value="3"/>
</dbReference>
<sequence length="500" mass="55775">MNPPVGIAIVPNLQNSNYSLKHLCAQSWPNGEPLGWFLDAKYGRHQLNHLLSLLERAIQRDNNGANGNFYLEPWCISEQTKFPPIINGRAIVSITKTSGIKEYRVGYRDFGDRNIRTIIHKVKDGVVDSADGAVLFRNVTLLKQVEHELQSKRVTEAYMAHDTSGEVYYSDQHGKPLTQVPFKQKFMIMVCKHAGVKPFCIESESRRVLNVAYEFCKRCKNALRGQNCQHDNNECLLDNISTVVESWHSECGRPDSIAGVNVQRDNVKHGGNKCSIHSTCVNTFGSYECDCKEGWKGPYCDHDVDECADKSSKCREHTKQCLNTPGSYKCVCETGYVGTYCEYSRLCDVLKPCKNGGTCTIRDNHYICVCPLGHSGPNCTETMHSVGANLKPYITFITFTAAGFCVCIISLIACLRMEGKLGFLRSSPGASASAPTPRRNWETEYAESAAMSLWSTRQQDDFFSTVDYKQGNRLDQTSRKSSGGTVKSPKGAHEYICPGN</sequence>
<dbReference type="InterPro" id="IPR001881">
    <property type="entry name" value="EGF-like_Ca-bd_dom"/>
</dbReference>
<evidence type="ECO:0000313" key="10">
    <source>
        <dbReference type="WBParaSite" id="TMUE_2000010527.1"/>
    </source>
</evidence>
<dbReference type="PROSITE" id="PS01187">
    <property type="entry name" value="EGF_CA"/>
    <property type="match status" value="1"/>
</dbReference>
<reference evidence="9" key="2">
    <citation type="submission" date="2014-03" db="EMBL/GenBank/DDBJ databases">
        <title>The whipworm genome and dual-species transcriptomics of an intimate host-pathogen interaction.</title>
        <authorList>
            <person name="Foth B.J."/>
            <person name="Tsai I.J."/>
            <person name="Reid A.J."/>
            <person name="Bancroft A.J."/>
            <person name="Nichol S."/>
            <person name="Tracey A."/>
            <person name="Holroyd N."/>
            <person name="Cotton J.A."/>
            <person name="Stanley E.J."/>
            <person name="Zarowiecki M."/>
            <person name="Liu J.Z."/>
            <person name="Huckvale T."/>
            <person name="Cooper P.J."/>
            <person name="Grencis R.K."/>
            <person name="Berriman M."/>
        </authorList>
    </citation>
    <scope>NUCLEOTIDE SEQUENCE [LARGE SCALE GENOMIC DNA]</scope>
    <source>
        <strain evidence="9">Edinburgh</strain>
    </source>
</reference>
<evidence type="ECO:0000256" key="6">
    <source>
        <dbReference type="PROSITE-ProRule" id="PRU00076"/>
    </source>
</evidence>
<dbReference type="Pfam" id="PF07645">
    <property type="entry name" value="EGF_CA"/>
    <property type="match status" value="1"/>
</dbReference>
<dbReference type="PROSITE" id="PS00022">
    <property type="entry name" value="EGF_1"/>
    <property type="match status" value="3"/>
</dbReference>
<dbReference type="Gene3D" id="2.10.25.10">
    <property type="entry name" value="Laminin"/>
    <property type="match status" value="3"/>
</dbReference>
<dbReference type="CDD" id="cd00054">
    <property type="entry name" value="EGF_CA"/>
    <property type="match status" value="3"/>
</dbReference>
<dbReference type="WBParaSite" id="TMUE_2000010527.4">
    <property type="protein sequence ID" value="TMUE_2000010527.4"/>
    <property type="gene ID" value="WBGene00288625"/>
</dbReference>
<accession>A0A5S6QUF6</accession>
<dbReference type="InterPro" id="IPR000742">
    <property type="entry name" value="EGF"/>
</dbReference>
<keyword evidence="1 6" id="KW-0245">EGF-like domain</keyword>
<keyword evidence="7" id="KW-0472">Membrane</keyword>
<dbReference type="Proteomes" id="UP000046395">
    <property type="component" value="Unassembled WGS sequence"/>
</dbReference>
<evidence type="ECO:0000256" key="7">
    <source>
        <dbReference type="SAM" id="Phobius"/>
    </source>
</evidence>
<feature type="disulfide bond" evidence="6">
    <location>
        <begin position="291"/>
        <end position="300"/>
    </location>
</feature>
<evidence type="ECO:0000256" key="4">
    <source>
        <dbReference type="ARBA" id="ARBA00023157"/>
    </source>
</evidence>
<dbReference type="WBParaSite" id="TMUE_2000010527.2">
    <property type="protein sequence ID" value="TMUE_2000010527.2"/>
    <property type="gene ID" value="WBGene00288625"/>
</dbReference>
<keyword evidence="9" id="KW-1185">Reference proteome</keyword>
<comment type="caution">
    <text evidence="6">Lacks conserved residue(s) required for the propagation of feature annotation.</text>
</comment>
<dbReference type="PROSITE" id="PS50026">
    <property type="entry name" value="EGF_3"/>
    <property type="match status" value="3"/>
</dbReference>
<keyword evidence="4 6" id="KW-1015">Disulfide bond</keyword>
<dbReference type="InterPro" id="IPR018097">
    <property type="entry name" value="EGF_Ca-bd_CS"/>
</dbReference>
<dbReference type="InterPro" id="IPR049883">
    <property type="entry name" value="NOTCH1_EGF-like"/>
</dbReference>
<evidence type="ECO:0000259" key="8">
    <source>
        <dbReference type="PROSITE" id="PS50026"/>
    </source>
</evidence>
<dbReference type="WBParaSite" id="TMUE_2000010527.3">
    <property type="protein sequence ID" value="TMUE_2000010527.3"/>
    <property type="gene ID" value="WBGene00288625"/>
</dbReference>
<dbReference type="GO" id="GO:0005509">
    <property type="term" value="F:calcium ion binding"/>
    <property type="evidence" value="ECO:0007669"/>
    <property type="project" value="InterPro"/>
</dbReference>
<dbReference type="SMART" id="SM00181">
    <property type="entry name" value="EGF"/>
    <property type="match status" value="3"/>
</dbReference>
<dbReference type="SUPFAM" id="SSF57196">
    <property type="entry name" value="EGF/Laminin"/>
    <property type="match status" value="3"/>
</dbReference>
<reference evidence="9" key="1">
    <citation type="submission" date="2013-11" db="EMBL/GenBank/DDBJ databases">
        <authorList>
            <person name="Aslett M."/>
        </authorList>
    </citation>
    <scope>NUCLEOTIDE SEQUENCE [LARGE SCALE GENOMIC DNA]</scope>
    <source>
        <strain evidence="9">Edinburgh</strain>
    </source>
</reference>
<dbReference type="AlphaFoldDB" id="A0A5S6QUF6"/>
<proteinExistence type="predicted"/>